<dbReference type="PANTHER" id="PTHR13832">
    <property type="entry name" value="PROTEIN PHOSPHATASE 2C"/>
    <property type="match status" value="1"/>
</dbReference>
<keyword evidence="3 5" id="KW-0378">Hydrolase</keyword>
<organism evidence="8 9">
    <name type="scientific">Durusdinium trenchii</name>
    <dbReference type="NCBI Taxonomy" id="1381693"/>
    <lineage>
        <taxon>Eukaryota</taxon>
        <taxon>Sar</taxon>
        <taxon>Alveolata</taxon>
        <taxon>Dinophyceae</taxon>
        <taxon>Suessiales</taxon>
        <taxon>Symbiodiniaceae</taxon>
        <taxon>Durusdinium</taxon>
    </lineage>
</organism>
<comment type="subcellular location">
    <subcellularLocation>
        <location evidence="1">Membrane</location>
        <topology evidence="1">Peripheral membrane protein</topology>
    </subcellularLocation>
</comment>
<evidence type="ECO:0000259" key="7">
    <source>
        <dbReference type="PROSITE" id="PS51746"/>
    </source>
</evidence>
<evidence type="ECO:0000313" key="8">
    <source>
        <dbReference type="EMBL" id="CAK9018779.1"/>
    </source>
</evidence>
<evidence type="ECO:0000256" key="3">
    <source>
        <dbReference type="ARBA" id="ARBA00022801"/>
    </source>
</evidence>
<evidence type="ECO:0000256" key="4">
    <source>
        <dbReference type="ARBA" id="ARBA00022912"/>
    </source>
</evidence>
<dbReference type="Gene3D" id="3.60.40.10">
    <property type="entry name" value="PPM-type phosphatase domain"/>
    <property type="match status" value="1"/>
</dbReference>
<comment type="caution">
    <text evidence="8">The sequence shown here is derived from an EMBL/GenBank/DDBJ whole genome shotgun (WGS) entry which is preliminary data.</text>
</comment>
<dbReference type="InterPro" id="IPR001932">
    <property type="entry name" value="PPM-type_phosphatase-like_dom"/>
</dbReference>
<feature type="compositionally biased region" description="Basic and acidic residues" evidence="6">
    <location>
        <begin position="20"/>
        <end position="31"/>
    </location>
</feature>
<dbReference type="SUPFAM" id="SSF81606">
    <property type="entry name" value="PP2C-like"/>
    <property type="match status" value="1"/>
</dbReference>
<accession>A0ABP0JWD7</accession>
<reference evidence="8 9" key="1">
    <citation type="submission" date="2024-02" db="EMBL/GenBank/DDBJ databases">
        <authorList>
            <person name="Chen Y."/>
            <person name="Shah S."/>
            <person name="Dougan E. K."/>
            <person name="Thang M."/>
            <person name="Chan C."/>
        </authorList>
    </citation>
    <scope>NUCLEOTIDE SEQUENCE [LARGE SCALE GENOMIC DNA]</scope>
</reference>
<keyword evidence="4 5" id="KW-0904">Protein phosphatase</keyword>
<dbReference type="PANTHER" id="PTHR13832:SF827">
    <property type="entry name" value="PROTEIN PHOSPHATASE 1L"/>
    <property type="match status" value="1"/>
</dbReference>
<feature type="region of interest" description="Disordered" evidence="6">
    <location>
        <begin position="354"/>
        <end position="374"/>
    </location>
</feature>
<keyword evidence="9" id="KW-1185">Reference proteome</keyword>
<dbReference type="InterPro" id="IPR000222">
    <property type="entry name" value="PP2C_BS"/>
</dbReference>
<evidence type="ECO:0000256" key="6">
    <source>
        <dbReference type="SAM" id="MobiDB-lite"/>
    </source>
</evidence>
<evidence type="ECO:0000313" key="9">
    <source>
        <dbReference type="Proteomes" id="UP001642484"/>
    </source>
</evidence>
<dbReference type="InterPro" id="IPR036457">
    <property type="entry name" value="PPM-type-like_dom_sf"/>
</dbReference>
<name>A0ABP0JWD7_9DINO</name>
<dbReference type="EMBL" id="CAXAMN010006681">
    <property type="protein sequence ID" value="CAK9018779.1"/>
    <property type="molecule type" value="Genomic_DNA"/>
</dbReference>
<sequence length="424" mass="46338">MPDSDNFSLSGLLDELEQELEAKESEKDKAGMLEAPTPLTKCLEAGLAHEPLCEAFLTAKVNEKPEKVDEAKEDRGCQEKLDEVQTPWPEDWNGLLQGLEPKEHQPAGDSTRAASSGTAQQPSAGTIQRKFSSDRRPSERIQNESWGSWGSGGVHLWQSQEERAMGRIHGRPSWALPAPKDQPALPVERPWRPTGAKSSTAAGVSLAVDANTACRKYMEDSRWRLVVRQDGSKILDPFDALAGASPGASGGTWGFFAVYDGHGGREAVEYCELRLHEQVAQEMKTLGPHEALKATFQKIDSQLGMYGAWNHGTTATVALLCRREGTREGELYVAHVGDSRAVLIPKVDSCRSLTRDHRPSDPLEAERVRAEGGRVTEGRVGGDLAISRSLGDHRLPLGARVCGGAVEGMMMSGICRRRRIWGEE</sequence>
<evidence type="ECO:0000256" key="5">
    <source>
        <dbReference type="RuleBase" id="RU003465"/>
    </source>
</evidence>
<gene>
    <name evidence="8" type="ORF">CCMP2556_LOCUS13411</name>
</gene>
<dbReference type="Proteomes" id="UP001642484">
    <property type="component" value="Unassembled WGS sequence"/>
</dbReference>
<feature type="region of interest" description="Disordered" evidence="6">
    <location>
        <begin position="1"/>
        <end position="34"/>
    </location>
</feature>
<feature type="region of interest" description="Disordered" evidence="6">
    <location>
        <begin position="63"/>
        <end position="152"/>
    </location>
</feature>
<evidence type="ECO:0000256" key="1">
    <source>
        <dbReference type="ARBA" id="ARBA00004170"/>
    </source>
</evidence>
<feature type="compositionally biased region" description="Basic and acidic residues" evidence="6">
    <location>
        <begin position="63"/>
        <end position="83"/>
    </location>
</feature>
<dbReference type="PROSITE" id="PS51746">
    <property type="entry name" value="PPM_2"/>
    <property type="match status" value="1"/>
</dbReference>
<comment type="similarity">
    <text evidence="5">Belongs to the PP2C family.</text>
</comment>
<feature type="domain" description="PPM-type phosphatase" evidence="7">
    <location>
        <begin position="203"/>
        <end position="424"/>
    </location>
</feature>
<keyword evidence="2" id="KW-0479">Metal-binding</keyword>
<protein>
    <recommendedName>
        <fullName evidence="7">PPM-type phosphatase domain-containing protein</fullName>
    </recommendedName>
</protein>
<dbReference type="SMART" id="SM00332">
    <property type="entry name" value="PP2Cc"/>
    <property type="match status" value="1"/>
</dbReference>
<dbReference type="InterPro" id="IPR015655">
    <property type="entry name" value="PP2C"/>
</dbReference>
<dbReference type="Pfam" id="PF00481">
    <property type="entry name" value="PP2C"/>
    <property type="match status" value="1"/>
</dbReference>
<evidence type="ECO:0000256" key="2">
    <source>
        <dbReference type="ARBA" id="ARBA00022723"/>
    </source>
</evidence>
<proteinExistence type="inferred from homology"/>
<feature type="compositionally biased region" description="Polar residues" evidence="6">
    <location>
        <begin position="112"/>
        <end position="130"/>
    </location>
</feature>
<feature type="compositionally biased region" description="Basic and acidic residues" evidence="6">
    <location>
        <begin position="131"/>
        <end position="142"/>
    </location>
</feature>
<dbReference type="CDD" id="cd00143">
    <property type="entry name" value="PP2Cc"/>
    <property type="match status" value="1"/>
</dbReference>
<dbReference type="PROSITE" id="PS01032">
    <property type="entry name" value="PPM_1"/>
    <property type="match status" value="1"/>
</dbReference>